<proteinExistence type="predicted"/>
<evidence type="ECO:0000313" key="2">
    <source>
        <dbReference type="Proteomes" id="UP000437709"/>
    </source>
</evidence>
<dbReference type="SUPFAM" id="SSF47226">
    <property type="entry name" value="Histidine-containing phosphotransfer domain, HPT domain"/>
    <property type="match status" value="1"/>
</dbReference>
<dbReference type="RefSeq" id="WP_152195781.1">
    <property type="nucleotide sequence ID" value="NZ_VUKD01000004.1"/>
</dbReference>
<sequence>MSRLRPEALSALRADVGEDHARGFVVCFLATLESRVGRLSGAVDACDTGEAYVAALSLHASAVMVGATDLAETLRCTLAPLRRGDLVPARAVLGDLPACVRATSGALTKAVEVA</sequence>
<comment type="caution">
    <text evidence="1">The sequence shown here is derived from an EMBL/GenBank/DDBJ whole genome shotgun (WGS) entry which is preliminary data.</text>
</comment>
<organism evidence="1 2">
    <name type="scientific">Georgenia subflava</name>
    <dbReference type="NCBI Taxonomy" id="1622177"/>
    <lineage>
        <taxon>Bacteria</taxon>
        <taxon>Bacillati</taxon>
        <taxon>Actinomycetota</taxon>
        <taxon>Actinomycetes</taxon>
        <taxon>Micrococcales</taxon>
        <taxon>Bogoriellaceae</taxon>
        <taxon>Georgenia</taxon>
    </lineage>
</organism>
<protein>
    <recommendedName>
        <fullName evidence="3">HPt domain-containing protein</fullName>
    </recommendedName>
</protein>
<dbReference type="AlphaFoldDB" id="A0A6N7EHY8"/>
<name>A0A6N7EHY8_9MICO</name>
<keyword evidence="2" id="KW-1185">Reference proteome</keyword>
<gene>
    <name evidence="1" type="ORF">GB881_04140</name>
</gene>
<accession>A0A6N7EHY8</accession>
<dbReference type="EMBL" id="WHPC01000008">
    <property type="protein sequence ID" value="MPV36245.1"/>
    <property type="molecule type" value="Genomic_DNA"/>
</dbReference>
<evidence type="ECO:0000313" key="1">
    <source>
        <dbReference type="EMBL" id="MPV36245.1"/>
    </source>
</evidence>
<dbReference type="InterPro" id="IPR036641">
    <property type="entry name" value="HPT_dom_sf"/>
</dbReference>
<evidence type="ECO:0008006" key="3">
    <source>
        <dbReference type="Google" id="ProtNLM"/>
    </source>
</evidence>
<dbReference type="GO" id="GO:0000160">
    <property type="term" value="P:phosphorelay signal transduction system"/>
    <property type="evidence" value="ECO:0007669"/>
    <property type="project" value="InterPro"/>
</dbReference>
<dbReference type="Proteomes" id="UP000437709">
    <property type="component" value="Unassembled WGS sequence"/>
</dbReference>
<dbReference type="Gene3D" id="1.20.120.160">
    <property type="entry name" value="HPT domain"/>
    <property type="match status" value="1"/>
</dbReference>
<reference evidence="1 2" key="1">
    <citation type="submission" date="2019-10" db="EMBL/GenBank/DDBJ databases">
        <title>Georgenia wutianyii sp. nov. and Georgenia yuyongxinii sp. nov. isolated from plateau pika (Ochotona curzoniae) in the Qinghai-Tibet plateau of China.</title>
        <authorList>
            <person name="Tian Z."/>
        </authorList>
    </citation>
    <scope>NUCLEOTIDE SEQUENCE [LARGE SCALE GENOMIC DNA]</scope>
    <source>
        <strain evidence="1 2">JCM 19765</strain>
    </source>
</reference>